<gene>
    <name evidence="7" type="ORF">C6Y14_12295</name>
</gene>
<sequence>MGEDQFGSRVHQTEAQHVPVLSLAIQRLLDDFAWQAMGAEFRFDPDMPMLVSITFMAGPGPRVTWSVSRELVYRGLHELSGSGDVQMWPVGSADGATARLLLESPDMSSLFELPARPLARWLDSTYRTTPRQDEMAGLDWDSFIADILDGAEEM</sequence>
<keyword evidence="3 7" id="KW-0132">Cell division</keyword>
<protein>
    <submittedName>
        <fullName evidence="7">SsgA family sporulation/cell division regulator</fullName>
    </submittedName>
</protein>
<evidence type="ECO:0000256" key="1">
    <source>
        <dbReference type="ARBA" id="ARBA00004431"/>
    </source>
</evidence>
<keyword evidence="5" id="KW-0717">Septation</keyword>
<dbReference type="GO" id="GO:0030428">
    <property type="term" value="C:cell septum"/>
    <property type="evidence" value="ECO:0007669"/>
    <property type="project" value="UniProtKB-SubCell"/>
</dbReference>
<dbReference type="OrthoDB" id="4186410at2"/>
<dbReference type="GO" id="GO:0000917">
    <property type="term" value="P:division septum assembly"/>
    <property type="evidence" value="ECO:0007669"/>
    <property type="project" value="UniProtKB-KW"/>
</dbReference>
<dbReference type="InterPro" id="IPR006776">
    <property type="entry name" value="SsgB"/>
</dbReference>
<keyword evidence="6" id="KW-0131">Cell cycle</keyword>
<evidence type="ECO:0000256" key="6">
    <source>
        <dbReference type="ARBA" id="ARBA00023306"/>
    </source>
</evidence>
<comment type="caution">
    <text evidence="7">The sequence shown here is derived from an EMBL/GenBank/DDBJ whole genome shotgun (WGS) entry which is preliminary data.</text>
</comment>
<dbReference type="Pfam" id="PF04686">
    <property type="entry name" value="SsgA"/>
    <property type="match status" value="1"/>
</dbReference>
<dbReference type="EMBL" id="PYBJ01000007">
    <property type="protein sequence ID" value="PSM42957.1"/>
    <property type="molecule type" value="Genomic_DNA"/>
</dbReference>
<evidence type="ECO:0000256" key="3">
    <source>
        <dbReference type="ARBA" id="ARBA00022618"/>
    </source>
</evidence>
<dbReference type="Proteomes" id="UP000240429">
    <property type="component" value="Unassembled WGS sequence"/>
</dbReference>
<comment type="similarity">
    <text evidence="2">Belongs to the SsgA family.</text>
</comment>
<dbReference type="InterPro" id="IPR038658">
    <property type="entry name" value="SsgB_sf"/>
</dbReference>
<organism evidence="7 8">
    <name type="scientific">Streptomyces dioscori</name>
    <dbReference type="NCBI Taxonomy" id="2109333"/>
    <lineage>
        <taxon>Bacteria</taxon>
        <taxon>Bacillati</taxon>
        <taxon>Actinomycetota</taxon>
        <taxon>Actinomycetes</taxon>
        <taxon>Kitasatosporales</taxon>
        <taxon>Streptomycetaceae</taxon>
        <taxon>Streptomyces</taxon>
        <taxon>Streptomyces aurantiacus group</taxon>
    </lineage>
</organism>
<reference evidence="7 8" key="1">
    <citation type="submission" date="2018-03" db="EMBL/GenBank/DDBJ databases">
        <title>Streptomyces dioscori sp. nov., a novel endophytic actinobacterium isolated from bulbil of Dioscorea bulbifera L.</title>
        <authorList>
            <person name="Zhikuan W."/>
        </authorList>
    </citation>
    <scope>NUCLEOTIDE SEQUENCE [LARGE SCALE GENOMIC DNA]</scope>
    <source>
        <strain evidence="7 8">A217</strain>
    </source>
</reference>
<evidence type="ECO:0000313" key="7">
    <source>
        <dbReference type="EMBL" id="PSM42957.1"/>
    </source>
</evidence>
<keyword evidence="8" id="KW-1185">Reference proteome</keyword>
<dbReference type="Gene3D" id="2.30.31.20">
    <property type="entry name" value="Sporulation-specific cell division protein SsgB"/>
    <property type="match status" value="1"/>
</dbReference>
<comment type="subcellular location">
    <subcellularLocation>
        <location evidence="1">Cell septum</location>
    </subcellularLocation>
</comment>
<name>A0A2P8Q9N2_9ACTN</name>
<evidence type="ECO:0000256" key="2">
    <source>
        <dbReference type="ARBA" id="ARBA00009323"/>
    </source>
</evidence>
<proteinExistence type="inferred from homology"/>
<dbReference type="AlphaFoldDB" id="A0A2P8Q9N2"/>
<evidence type="ECO:0000256" key="5">
    <source>
        <dbReference type="ARBA" id="ARBA00023210"/>
    </source>
</evidence>
<accession>A0A2P8Q9N2</accession>
<evidence type="ECO:0000313" key="8">
    <source>
        <dbReference type="Proteomes" id="UP000240429"/>
    </source>
</evidence>
<dbReference type="GO" id="GO:0030435">
    <property type="term" value="P:sporulation resulting in formation of a cellular spore"/>
    <property type="evidence" value="ECO:0007669"/>
    <property type="project" value="UniProtKB-KW"/>
</dbReference>
<keyword evidence="4" id="KW-0749">Sporulation</keyword>
<evidence type="ECO:0000256" key="4">
    <source>
        <dbReference type="ARBA" id="ARBA00022969"/>
    </source>
</evidence>